<dbReference type="EMBL" id="JACEEZ010026042">
    <property type="protein sequence ID" value="KAG0695251.1"/>
    <property type="molecule type" value="Genomic_DNA"/>
</dbReference>
<keyword evidence="1" id="KW-0175">Coiled coil</keyword>
<gene>
    <name evidence="3" type="ORF">GWK47_026990</name>
</gene>
<reference evidence="3" key="1">
    <citation type="submission" date="2020-07" db="EMBL/GenBank/DDBJ databases">
        <title>The High-quality genome of the commercially important snow crab, Chionoecetes opilio.</title>
        <authorList>
            <person name="Jeong J.-H."/>
            <person name="Ryu S."/>
        </authorList>
    </citation>
    <scope>NUCLEOTIDE SEQUENCE</scope>
    <source>
        <strain evidence="3">MADBK_172401_WGS</strain>
        <tissue evidence="3">Digestive gland</tissue>
    </source>
</reference>
<name>A0A8J8WCN9_CHIOP</name>
<feature type="compositionally biased region" description="Low complexity" evidence="2">
    <location>
        <begin position="132"/>
        <end position="149"/>
    </location>
</feature>
<evidence type="ECO:0000256" key="1">
    <source>
        <dbReference type="SAM" id="Coils"/>
    </source>
</evidence>
<sequence>MLMHREEPVVKHLSRKQKAQYRETLEQALRHYEEQLKEWSYEQDEVTLYALKNKNAQNILKNARTTSPKKSKVLTPLPIPYSESESMEDFVLPQDTRPLLDPSRSPRLRRMFVVVVVVGGTARQLQPPQPLSLRRSPQPGGPGLLRQPSALQPRRILVVGGRARQQIVVLSDNRSWKQQESE</sequence>
<feature type="region of interest" description="Disordered" evidence="2">
    <location>
        <begin position="125"/>
        <end position="149"/>
    </location>
</feature>
<evidence type="ECO:0000256" key="2">
    <source>
        <dbReference type="SAM" id="MobiDB-lite"/>
    </source>
</evidence>
<accession>A0A8J8WCN9</accession>
<organism evidence="3 4">
    <name type="scientific">Chionoecetes opilio</name>
    <name type="common">Atlantic snow crab</name>
    <name type="synonym">Cancer opilio</name>
    <dbReference type="NCBI Taxonomy" id="41210"/>
    <lineage>
        <taxon>Eukaryota</taxon>
        <taxon>Metazoa</taxon>
        <taxon>Ecdysozoa</taxon>
        <taxon>Arthropoda</taxon>
        <taxon>Crustacea</taxon>
        <taxon>Multicrustacea</taxon>
        <taxon>Malacostraca</taxon>
        <taxon>Eumalacostraca</taxon>
        <taxon>Eucarida</taxon>
        <taxon>Decapoda</taxon>
        <taxon>Pleocyemata</taxon>
        <taxon>Brachyura</taxon>
        <taxon>Eubrachyura</taxon>
        <taxon>Majoidea</taxon>
        <taxon>Majidae</taxon>
        <taxon>Chionoecetes</taxon>
    </lineage>
</organism>
<feature type="coiled-coil region" evidence="1">
    <location>
        <begin position="15"/>
        <end position="42"/>
    </location>
</feature>
<dbReference type="Proteomes" id="UP000770661">
    <property type="component" value="Unassembled WGS sequence"/>
</dbReference>
<comment type="caution">
    <text evidence="3">The sequence shown here is derived from an EMBL/GenBank/DDBJ whole genome shotgun (WGS) entry which is preliminary data.</text>
</comment>
<proteinExistence type="predicted"/>
<evidence type="ECO:0000313" key="4">
    <source>
        <dbReference type="Proteomes" id="UP000770661"/>
    </source>
</evidence>
<dbReference type="AlphaFoldDB" id="A0A8J8WCN9"/>
<protein>
    <submittedName>
        <fullName evidence="3">Uncharacterized protein</fullName>
    </submittedName>
</protein>
<keyword evidence="4" id="KW-1185">Reference proteome</keyword>
<evidence type="ECO:0000313" key="3">
    <source>
        <dbReference type="EMBL" id="KAG0695251.1"/>
    </source>
</evidence>